<dbReference type="EMBL" id="WKLP01000021">
    <property type="protein sequence ID" value="MRY12737.1"/>
    <property type="molecule type" value="Genomic_DNA"/>
</dbReference>
<feature type="domain" description="SusD-like N-terminal" evidence="7">
    <location>
        <begin position="82"/>
        <end position="218"/>
    </location>
</feature>
<feature type="domain" description="RagB/SusD" evidence="6">
    <location>
        <begin position="294"/>
        <end position="558"/>
    </location>
</feature>
<keyword evidence="5" id="KW-0998">Cell outer membrane</keyword>
<dbReference type="InterPro" id="IPR033985">
    <property type="entry name" value="SusD-like_N"/>
</dbReference>
<comment type="caution">
    <text evidence="8">The sequence shown here is derived from an EMBL/GenBank/DDBJ whole genome shotgun (WGS) entry which is preliminary data.</text>
</comment>
<dbReference type="GO" id="GO:0009279">
    <property type="term" value="C:cell outer membrane"/>
    <property type="evidence" value="ECO:0007669"/>
    <property type="project" value="UniProtKB-SubCell"/>
</dbReference>
<dbReference type="PROSITE" id="PS51257">
    <property type="entry name" value="PROKAR_LIPOPROTEIN"/>
    <property type="match status" value="1"/>
</dbReference>
<organism evidence="8">
    <name type="scientific">Parabacteroides goldsteinii</name>
    <dbReference type="NCBI Taxonomy" id="328812"/>
    <lineage>
        <taxon>Bacteria</taxon>
        <taxon>Pseudomonadati</taxon>
        <taxon>Bacteroidota</taxon>
        <taxon>Bacteroidia</taxon>
        <taxon>Bacteroidales</taxon>
        <taxon>Tannerellaceae</taxon>
        <taxon>Parabacteroides</taxon>
    </lineage>
</organism>
<keyword evidence="3" id="KW-0732">Signal</keyword>
<evidence type="ECO:0000256" key="1">
    <source>
        <dbReference type="ARBA" id="ARBA00004442"/>
    </source>
</evidence>
<evidence type="ECO:0000259" key="7">
    <source>
        <dbReference type="Pfam" id="PF14322"/>
    </source>
</evidence>
<name>A0A6G1ZFM3_9BACT</name>
<dbReference type="RefSeq" id="WP_010800148.1">
    <property type="nucleotide sequence ID" value="NZ_CAJSYT010000008.1"/>
</dbReference>
<evidence type="ECO:0000256" key="3">
    <source>
        <dbReference type="ARBA" id="ARBA00022729"/>
    </source>
</evidence>
<evidence type="ECO:0000256" key="4">
    <source>
        <dbReference type="ARBA" id="ARBA00023136"/>
    </source>
</evidence>
<protein>
    <submittedName>
        <fullName evidence="8">RagB/SusD family nutrient uptake outer membrane protein</fullName>
    </submittedName>
</protein>
<dbReference type="SUPFAM" id="SSF48452">
    <property type="entry name" value="TPR-like"/>
    <property type="match status" value="1"/>
</dbReference>
<dbReference type="InterPro" id="IPR011990">
    <property type="entry name" value="TPR-like_helical_dom_sf"/>
</dbReference>
<dbReference type="Pfam" id="PF14322">
    <property type="entry name" value="SusD-like_3"/>
    <property type="match status" value="1"/>
</dbReference>
<evidence type="ECO:0000259" key="6">
    <source>
        <dbReference type="Pfam" id="PF07980"/>
    </source>
</evidence>
<comment type="subcellular location">
    <subcellularLocation>
        <location evidence="1">Cell outer membrane</location>
    </subcellularLocation>
</comment>
<keyword evidence="4" id="KW-0472">Membrane</keyword>
<proteinExistence type="inferred from homology"/>
<dbReference type="Pfam" id="PF07980">
    <property type="entry name" value="SusD_RagB"/>
    <property type="match status" value="1"/>
</dbReference>
<evidence type="ECO:0000256" key="5">
    <source>
        <dbReference type="ARBA" id="ARBA00023237"/>
    </source>
</evidence>
<gene>
    <name evidence="8" type="ORF">GKE01_14825</name>
</gene>
<dbReference type="InterPro" id="IPR012944">
    <property type="entry name" value="SusD_RagB_dom"/>
</dbReference>
<dbReference type="AlphaFoldDB" id="A0A6G1ZFM3"/>
<reference evidence="8" key="1">
    <citation type="journal article" date="2019" name="Nat. Med.">
        <title>A library of human gut bacterial isolates paired with longitudinal multiomics data enables mechanistic microbiome research.</title>
        <authorList>
            <person name="Poyet M."/>
            <person name="Groussin M."/>
            <person name="Gibbons S.M."/>
            <person name="Avila-Pacheco J."/>
            <person name="Jiang X."/>
            <person name="Kearney S.M."/>
            <person name="Perrotta A.R."/>
            <person name="Berdy B."/>
            <person name="Zhao S."/>
            <person name="Lieberman T.D."/>
            <person name="Swanson P.K."/>
            <person name="Smith M."/>
            <person name="Roesemann S."/>
            <person name="Alexander J.E."/>
            <person name="Rich S.A."/>
            <person name="Livny J."/>
            <person name="Vlamakis H."/>
            <person name="Clish C."/>
            <person name="Bullock K."/>
            <person name="Deik A."/>
            <person name="Scott J."/>
            <person name="Pierce K.A."/>
            <person name="Xavier R.J."/>
            <person name="Alm E.J."/>
        </authorList>
    </citation>
    <scope>NUCLEOTIDE SEQUENCE</scope>
    <source>
        <strain evidence="8">BIOML-A4</strain>
    </source>
</reference>
<comment type="similarity">
    <text evidence="2">Belongs to the SusD family.</text>
</comment>
<dbReference type="Gene3D" id="1.25.40.390">
    <property type="match status" value="1"/>
</dbReference>
<sequence length="564" mass="63778">MKKIAFLSLLVFLFTGCDGFLDSENLVKKDTSSFPETSQDALDALTGVYSILPSVNVNQCTFLVSELLSDDRLGGGAAVDRSWAAMDQLKKINDDMFPDFWKKMYQGIFRSNMLLETLDVVKTWEKPELKDQIAAEARFLRAYFYFELCRMFGTVPLVLTTEAVNNPRAEARELYAQMADDLKYAIQTLPDKKYEVKDSQLGHATKWAAESLMARVYLFYTGYYKQDALPLTEGGSVTKQEVINWLDDCINNSGHGLVSNFGNLWPYANSATAPDYKFATDNNLSWVGDDQNNETIFSIKYSAMGNHSTSIYYGNQPVLYFSIREQPNYENIFPFGQGWGAGPVSTNLISDWEISEPNDFRRAASILDVNDPDENIKSYTWGASMQIQETGYWQKKYIAINAHQAKSDGTTACVNYSCILYGRTPDFQIDNTQDQVIIRFADVLLMMAELKQDVSYLNRVRERAGLTPLAAYTDRALQNERRWELAFEGSRYYDLLRWGIAGESLEKQNGVKVKNNGVDDVMNMGNLTQRIQETGGFMPIPKTQIDLSAGVLEQTPGWGNDALY</sequence>
<accession>A0A6G1ZFM3</accession>
<evidence type="ECO:0000256" key="2">
    <source>
        <dbReference type="ARBA" id="ARBA00006275"/>
    </source>
</evidence>
<evidence type="ECO:0000313" key="8">
    <source>
        <dbReference type="EMBL" id="MRY12737.1"/>
    </source>
</evidence>